<evidence type="ECO:0000256" key="2">
    <source>
        <dbReference type="ARBA" id="ARBA00023125"/>
    </source>
</evidence>
<dbReference type="InterPro" id="IPR008920">
    <property type="entry name" value="TF_FadR/GntR_C"/>
</dbReference>
<dbReference type="Gene3D" id="1.20.120.530">
    <property type="entry name" value="GntR ligand-binding domain-like"/>
    <property type="match status" value="1"/>
</dbReference>
<dbReference type="InterPro" id="IPR000524">
    <property type="entry name" value="Tscrpt_reg_HTH_GntR"/>
</dbReference>
<keyword evidence="6" id="KW-1185">Reference proteome</keyword>
<dbReference type="PANTHER" id="PTHR43537">
    <property type="entry name" value="TRANSCRIPTIONAL REGULATOR, GNTR FAMILY"/>
    <property type="match status" value="1"/>
</dbReference>
<evidence type="ECO:0000256" key="1">
    <source>
        <dbReference type="ARBA" id="ARBA00023015"/>
    </source>
</evidence>
<dbReference type="GO" id="GO:0003677">
    <property type="term" value="F:DNA binding"/>
    <property type="evidence" value="ECO:0007669"/>
    <property type="project" value="UniProtKB-KW"/>
</dbReference>
<dbReference type="PANTHER" id="PTHR43537:SF39">
    <property type="entry name" value="HTH-TYPE TRANSCRIPTIONAL REGULATOR MCBR"/>
    <property type="match status" value="1"/>
</dbReference>
<dbReference type="Pfam" id="PF00392">
    <property type="entry name" value="GntR"/>
    <property type="match status" value="1"/>
</dbReference>
<organism evidence="5 6">
    <name type="scientific">Donghicola eburneus</name>
    <dbReference type="NCBI Taxonomy" id="393278"/>
    <lineage>
        <taxon>Bacteria</taxon>
        <taxon>Pseudomonadati</taxon>
        <taxon>Pseudomonadota</taxon>
        <taxon>Alphaproteobacteria</taxon>
        <taxon>Rhodobacterales</taxon>
        <taxon>Roseobacteraceae</taxon>
        <taxon>Donghicola</taxon>
    </lineage>
</organism>
<proteinExistence type="predicted"/>
<dbReference type="AlphaFoldDB" id="A0A1M4N3F2"/>
<dbReference type="PROSITE" id="PS50949">
    <property type="entry name" value="HTH_GNTR"/>
    <property type="match status" value="1"/>
</dbReference>
<keyword evidence="3" id="KW-0804">Transcription</keyword>
<dbReference type="InterPro" id="IPR036390">
    <property type="entry name" value="WH_DNA-bd_sf"/>
</dbReference>
<evidence type="ECO:0000259" key="4">
    <source>
        <dbReference type="PROSITE" id="PS50949"/>
    </source>
</evidence>
<protein>
    <recommendedName>
        <fullName evidence="4">HTH gntR-type domain-containing protein</fullName>
    </recommendedName>
</protein>
<evidence type="ECO:0000313" key="5">
    <source>
        <dbReference type="EMBL" id="SCM69361.1"/>
    </source>
</evidence>
<dbReference type="InterPro" id="IPR036388">
    <property type="entry name" value="WH-like_DNA-bd_sf"/>
</dbReference>
<dbReference type="Proteomes" id="UP000184085">
    <property type="component" value="Unassembled WGS sequence"/>
</dbReference>
<dbReference type="SMART" id="SM00895">
    <property type="entry name" value="FCD"/>
    <property type="match status" value="1"/>
</dbReference>
<dbReference type="SMART" id="SM00345">
    <property type="entry name" value="HTH_GNTR"/>
    <property type="match status" value="1"/>
</dbReference>
<gene>
    <name evidence="5" type="ORF">KARMA_3599</name>
</gene>
<dbReference type="Pfam" id="PF07729">
    <property type="entry name" value="FCD"/>
    <property type="match status" value="1"/>
</dbReference>
<dbReference type="EMBL" id="FMJB01000064">
    <property type="protein sequence ID" value="SCM69361.1"/>
    <property type="molecule type" value="Genomic_DNA"/>
</dbReference>
<dbReference type="SUPFAM" id="SSF46785">
    <property type="entry name" value="Winged helix' DNA-binding domain"/>
    <property type="match status" value="1"/>
</dbReference>
<dbReference type="SUPFAM" id="SSF48008">
    <property type="entry name" value="GntR ligand-binding domain-like"/>
    <property type="match status" value="1"/>
</dbReference>
<reference evidence="6" key="1">
    <citation type="submission" date="2016-09" db="EMBL/GenBank/DDBJ databases">
        <authorList>
            <person name="Wibberg D."/>
        </authorList>
    </citation>
    <scope>NUCLEOTIDE SEQUENCE [LARGE SCALE GENOMIC DNA]</scope>
</reference>
<dbReference type="RefSeq" id="WP_072708880.1">
    <property type="nucleotide sequence ID" value="NZ_FMJB01000064.1"/>
</dbReference>
<dbReference type="Gene3D" id="1.10.10.10">
    <property type="entry name" value="Winged helix-like DNA-binding domain superfamily/Winged helix DNA-binding domain"/>
    <property type="match status" value="1"/>
</dbReference>
<keyword evidence="1" id="KW-0805">Transcription regulation</keyword>
<accession>A0A1M4N3F2</accession>
<evidence type="ECO:0000313" key="6">
    <source>
        <dbReference type="Proteomes" id="UP000184085"/>
    </source>
</evidence>
<evidence type="ECO:0000256" key="3">
    <source>
        <dbReference type="ARBA" id="ARBA00023163"/>
    </source>
</evidence>
<keyword evidence="2" id="KW-0238">DNA-binding</keyword>
<name>A0A1M4N3F2_9RHOB</name>
<feature type="domain" description="HTH gntR-type" evidence="4">
    <location>
        <begin position="14"/>
        <end position="81"/>
    </location>
</feature>
<sequence length="226" mass="24605">MSSPDLPNVKSAPLPAHEIAYRSLREKVLFGELAPGQPVTILGLTEQLGAGMTPVREAIRRLIAEGALDLQGNRRVCVPRLTRDSVEELVFARLALEPRLAELACEKADDAARSSLATIDKQLDSAMQHGDISGYLRGNYQFHHRLYDLAKAPILSSMADSMWLRFGPSLRVVCGRYGTVNLPDNHKILLTAMEAGDVKGAAQAMRDDIEQGMNQLAESLGASDSI</sequence>
<dbReference type="GO" id="GO:0003700">
    <property type="term" value="F:DNA-binding transcription factor activity"/>
    <property type="evidence" value="ECO:0007669"/>
    <property type="project" value="InterPro"/>
</dbReference>
<dbReference type="InterPro" id="IPR011711">
    <property type="entry name" value="GntR_C"/>
</dbReference>